<dbReference type="Pfam" id="PF04542">
    <property type="entry name" value="Sigma70_r2"/>
    <property type="match status" value="1"/>
</dbReference>
<protein>
    <submittedName>
        <fullName evidence="7">RNA polymerase subunit sigma</fullName>
    </submittedName>
</protein>
<feature type="domain" description="RNA polymerase sigma-70 region 2" evidence="5">
    <location>
        <begin position="67"/>
        <end position="132"/>
    </location>
</feature>
<dbReference type="InterPro" id="IPR007627">
    <property type="entry name" value="RNA_pol_sigma70_r2"/>
</dbReference>
<evidence type="ECO:0000259" key="6">
    <source>
        <dbReference type="Pfam" id="PF08281"/>
    </source>
</evidence>
<dbReference type="SUPFAM" id="SSF88946">
    <property type="entry name" value="Sigma2 domain of RNA polymerase sigma factors"/>
    <property type="match status" value="1"/>
</dbReference>
<dbReference type="InterPro" id="IPR013249">
    <property type="entry name" value="RNA_pol_sigma70_r4_t2"/>
</dbReference>
<dbReference type="Gene3D" id="1.10.10.10">
    <property type="entry name" value="Winged helix-like DNA-binding domain superfamily/Winged helix DNA-binding domain"/>
    <property type="match status" value="1"/>
</dbReference>
<name>A0A243RKK7_9ACTN</name>
<feature type="domain" description="RNA polymerase sigma factor 70 region 4 type 2" evidence="6">
    <location>
        <begin position="169"/>
        <end position="220"/>
    </location>
</feature>
<dbReference type="Pfam" id="PF08281">
    <property type="entry name" value="Sigma70_r4_2"/>
    <property type="match status" value="1"/>
</dbReference>
<keyword evidence="4" id="KW-0804">Transcription</keyword>
<accession>A0A243RKK7</accession>
<dbReference type="InterPro" id="IPR036388">
    <property type="entry name" value="WH-like_DNA-bd_sf"/>
</dbReference>
<organism evidence="7 8">
    <name type="scientific">Streptosporangium minutum</name>
    <dbReference type="NCBI Taxonomy" id="569862"/>
    <lineage>
        <taxon>Bacteria</taxon>
        <taxon>Bacillati</taxon>
        <taxon>Actinomycetota</taxon>
        <taxon>Actinomycetes</taxon>
        <taxon>Streptosporangiales</taxon>
        <taxon>Streptosporangiaceae</taxon>
        <taxon>Streptosporangium</taxon>
    </lineage>
</organism>
<dbReference type="PANTHER" id="PTHR43133:SF25">
    <property type="entry name" value="RNA POLYMERASE SIGMA FACTOR RFAY-RELATED"/>
    <property type="match status" value="1"/>
</dbReference>
<dbReference type="PANTHER" id="PTHR43133">
    <property type="entry name" value="RNA POLYMERASE ECF-TYPE SIGMA FACTO"/>
    <property type="match status" value="1"/>
</dbReference>
<dbReference type="Proteomes" id="UP000194761">
    <property type="component" value="Unassembled WGS sequence"/>
</dbReference>
<comment type="caution">
    <text evidence="7">The sequence shown here is derived from an EMBL/GenBank/DDBJ whole genome shotgun (WGS) entry which is preliminary data.</text>
</comment>
<dbReference type="EMBL" id="NGFP01000081">
    <property type="protein sequence ID" value="OUC95426.1"/>
    <property type="molecule type" value="Genomic_DNA"/>
</dbReference>
<reference evidence="7 8" key="1">
    <citation type="submission" date="2017-05" db="EMBL/GenBank/DDBJ databases">
        <title>Biotechnological potential of actinobacteria isolated from South African environments.</title>
        <authorList>
            <person name="Le Roes-Hill M."/>
            <person name="Prins A."/>
            <person name="Durrell K.A."/>
        </authorList>
    </citation>
    <scope>NUCLEOTIDE SEQUENCE [LARGE SCALE GENOMIC DNA]</scope>
    <source>
        <strain evidence="7">M26</strain>
    </source>
</reference>
<comment type="similarity">
    <text evidence="1">Belongs to the sigma-70 factor family. ECF subfamily.</text>
</comment>
<dbReference type="AlphaFoldDB" id="A0A243RKK7"/>
<evidence type="ECO:0000256" key="3">
    <source>
        <dbReference type="ARBA" id="ARBA00023082"/>
    </source>
</evidence>
<keyword evidence="3" id="KW-0731">Sigma factor</keyword>
<dbReference type="InterPro" id="IPR039425">
    <property type="entry name" value="RNA_pol_sigma-70-like"/>
</dbReference>
<evidence type="ECO:0000259" key="5">
    <source>
        <dbReference type="Pfam" id="PF04542"/>
    </source>
</evidence>
<proteinExistence type="inferred from homology"/>
<dbReference type="InterPro" id="IPR014284">
    <property type="entry name" value="RNA_pol_sigma-70_dom"/>
</dbReference>
<keyword evidence="2" id="KW-0805">Transcription regulation</keyword>
<dbReference type="GO" id="GO:0006352">
    <property type="term" value="P:DNA-templated transcription initiation"/>
    <property type="evidence" value="ECO:0007669"/>
    <property type="project" value="InterPro"/>
</dbReference>
<evidence type="ECO:0000256" key="2">
    <source>
        <dbReference type="ARBA" id="ARBA00023015"/>
    </source>
</evidence>
<gene>
    <name evidence="7" type="ORF">CA984_18680</name>
</gene>
<keyword evidence="8" id="KW-1185">Reference proteome</keyword>
<dbReference type="InterPro" id="IPR013325">
    <property type="entry name" value="RNA_pol_sigma_r2"/>
</dbReference>
<evidence type="ECO:0000256" key="1">
    <source>
        <dbReference type="ARBA" id="ARBA00010641"/>
    </source>
</evidence>
<dbReference type="GO" id="GO:0016987">
    <property type="term" value="F:sigma factor activity"/>
    <property type="evidence" value="ECO:0007669"/>
    <property type="project" value="UniProtKB-KW"/>
</dbReference>
<dbReference type="NCBIfam" id="TIGR02937">
    <property type="entry name" value="sigma70-ECF"/>
    <property type="match status" value="1"/>
</dbReference>
<sequence length="232" mass="25754">MTIRLDDLGQRVPLPLRSAPRSGEGRRPLVTLWTVLTKQGCQSTKGALPVRRKQAGIATDHVAFEAFYRRHVDAVTRFLARRIDDPHTVADLVAEVFMAVLDSAHTYRAGLGTEIAWLYGVARNTLSAERRRVFKESRLTSRVSGRRPLDTDDVARLEERIDAEGPAREVFKAMADLPEGERAVLELVVIDQLTVTEAAMALGIRSGTAKVRLHRARRTLRGLPLVMEGTPG</sequence>
<dbReference type="InterPro" id="IPR013324">
    <property type="entry name" value="RNA_pol_sigma_r3/r4-like"/>
</dbReference>
<dbReference type="Gene3D" id="1.10.1740.10">
    <property type="match status" value="1"/>
</dbReference>
<evidence type="ECO:0000256" key="4">
    <source>
        <dbReference type="ARBA" id="ARBA00023163"/>
    </source>
</evidence>
<evidence type="ECO:0000313" key="8">
    <source>
        <dbReference type="Proteomes" id="UP000194761"/>
    </source>
</evidence>
<dbReference type="GO" id="GO:0003677">
    <property type="term" value="F:DNA binding"/>
    <property type="evidence" value="ECO:0007669"/>
    <property type="project" value="InterPro"/>
</dbReference>
<dbReference type="CDD" id="cd06171">
    <property type="entry name" value="Sigma70_r4"/>
    <property type="match status" value="1"/>
</dbReference>
<dbReference type="SUPFAM" id="SSF88659">
    <property type="entry name" value="Sigma3 and sigma4 domains of RNA polymerase sigma factors"/>
    <property type="match status" value="1"/>
</dbReference>
<evidence type="ECO:0000313" key="7">
    <source>
        <dbReference type="EMBL" id="OUC95426.1"/>
    </source>
</evidence>